<evidence type="ECO:0000259" key="10">
    <source>
        <dbReference type="PROSITE" id="PS50893"/>
    </source>
</evidence>
<dbReference type="PROSITE" id="PS50893">
    <property type="entry name" value="ABC_TRANSPORTER_2"/>
    <property type="match status" value="1"/>
</dbReference>
<comment type="subcellular location">
    <subcellularLocation>
        <location evidence="1">Cell membrane</location>
        <topology evidence="1">Multi-pass membrane protein</topology>
    </subcellularLocation>
</comment>
<dbReference type="GO" id="GO:0005524">
    <property type="term" value="F:ATP binding"/>
    <property type="evidence" value="ECO:0007669"/>
    <property type="project" value="UniProtKB-KW"/>
</dbReference>
<dbReference type="Pfam" id="PF00664">
    <property type="entry name" value="ABC_membrane"/>
    <property type="match status" value="1"/>
</dbReference>
<dbReference type="InterPro" id="IPR039421">
    <property type="entry name" value="Type_1_exporter"/>
</dbReference>
<dbReference type="PANTHER" id="PTHR43394:SF1">
    <property type="entry name" value="ATP-BINDING CASSETTE SUB-FAMILY B MEMBER 10, MITOCHONDRIAL"/>
    <property type="match status" value="1"/>
</dbReference>
<feature type="transmembrane region" description="Helical" evidence="9">
    <location>
        <begin position="132"/>
        <end position="156"/>
    </location>
</feature>
<evidence type="ECO:0000256" key="1">
    <source>
        <dbReference type="ARBA" id="ARBA00004651"/>
    </source>
</evidence>
<dbReference type="GO" id="GO:0015421">
    <property type="term" value="F:ABC-type oligopeptide transporter activity"/>
    <property type="evidence" value="ECO:0007669"/>
    <property type="project" value="TreeGrafter"/>
</dbReference>
<keyword evidence="3 9" id="KW-0812">Transmembrane</keyword>
<dbReference type="InterPro" id="IPR003439">
    <property type="entry name" value="ABC_transporter-like_ATP-bd"/>
</dbReference>
<proteinExistence type="predicted"/>
<dbReference type="GO" id="GO:0016887">
    <property type="term" value="F:ATP hydrolysis activity"/>
    <property type="evidence" value="ECO:0007669"/>
    <property type="project" value="InterPro"/>
</dbReference>
<evidence type="ECO:0000256" key="6">
    <source>
        <dbReference type="ARBA" id="ARBA00022989"/>
    </source>
</evidence>
<feature type="transmembrane region" description="Helical" evidence="9">
    <location>
        <begin position="21"/>
        <end position="42"/>
    </location>
</feature>
<keyword evidence="13" id="KW-1185">Reference proteome</keyword>
<feature type="transmembrane region" description="Helical" evidence="9">
    <location>
        <begin position="62"/>
        <end position="87"/>
    </location>
</feature>
<evidence type="ECO:0000313" key="13">
    <source>
        <dbReference type="Proteomes" id="UP000476338"/>
    </source>
</evidence>
<dbReference type="RefSeq" id="WP_154571060.1">
    <property type="nucleotide sequence ID" value="NZ_VWSJ01000025.1"/>
</dbReference>
<keyword evidence="4" id="KW-0547">Nucleotide-binding</keyword>
<dbReference type="EMBL" id="VWSJ01000025">
    <property type="protein sequence ID" value="MSN96793.1"/>
    <property type="molecule type" value="Genomic_DNA"/>
</dbReference>
<keyword evidence="6 9" id="KW-1133">Transmembrane helix</keyword>
<dbReference type="PROSITE" id="PS50929">
    <property type="entry name" value="ABC_TM1F"/>
    <property type="match status" value="1"/>
</dbReference>
<feature type="transmembrane region" description="Helical" evidence="9">
    <location>
        <begin position="245"/>
        <end position="264"/>
    </location>
</feature>
<accession>A0A6L5WLV8</accession>
<feature type="domain" description="ABC transmembrane type-1" evidence="11">
    <location>
        <begin position="24"/>
        <end position="305"/>
    </location>
</feature>
<name>A0A6L5WLV8_9BACT</name>
<reference evidence="12 13" key="1">
    <citation type="submission" date="2019-09" db="EMBL/GenBank/DDBJ databases">
        <authorList>
            <person name="Silva M."/>
            <person name="Pereira G."/>
            <person name="Lopes-Da-Costa L."/>
            <person name="Silva E."/>
        </authorList>
    </citation>
    <scope>NUCLEOTIDE SEQUENCE [LARGE SCALE GENOMIC DNA]</scope>
    <source>
        <strain evidence="12 13">FMV-PI01</strain>
    </source>
</reference>
<dbReference type="Gene3D" id="1.20.1560.10">
    <property type="entry name" value="ABC transporter type 1, transmembrane domain"/>
    <property type="match status" value="1"/>
</dbReference>
<organism evidence="12 13">
    <name type="scientific">Campylobacter portucalensis</name>
    <dbReference type="NCBI Taxonomy" id="2608384"/>
    <lineage>
        <taxon>Bacteria</taxon>
        <taxon>Pseudomonadati</taxon>
        <taxon>Campylobacterota</taxon>
        <taxon>Epsilonproteobacteria</taxon>
        <taxon>Campylobacterales</taxon>
        <taxon>Campylobacteraceae</taxon>
        <taxon>Campylobacter</taxon>
    </lineage>
</organism>
<dbReference type="InterPro" id="IPR027417">
    <property type="entry name" value="P-loop_NTPase"/>
</dbReference>
<dbReference type="PROSITE" id="PS00211">
    <property type="entry name" value="ABC_TRANSPORTER_1"/>
    <property type="match status" value="1"/>
</dbReference>
<gene>
    <name evidence="12" type="ORF">F1B92_06395</name>
</gene>
<evidence type="ECO:0000256" key="8">
    <source>
        <dbReference type="ARBA" id="ARBA00040960"/>
    </source>
</evidence>
<feature type="transmembrane region" description="Helical" evidence="9">
    <location>
        <begin position="276"/>
        <end position="293"/>
    </location>
</feature>
<comment type="caution">
    <text evidence="12">The sequence shown here is derived from an EMBL/GenBank/DDBJ whole genome shotgun (WGS) entry which is preliminary data.</text>
</comment>
<dbReference type="PANTHER" id="PTHR43394">
    <property type="entry name" value="ATP-DEPENDENT PERMEASE MDL1, MITOCHONDRIAL"/>
    <property type="match status" value="1"/>
</dbReference>
<dbReference type="InterPro" id="IPR003593">
    <property type="entry name" value="AAA+_ATPase"/>
</dbReference>
<keyword evidence="7 9" id="KW-0472">Membrane</keyword>
<dbReference type="SMART" id="SM00382">
    <property type="entry name" value="AAA"/>
    <property type="match status" value="1"/>
</dbReference>
<dbReference type="InterPro" id="IPR017871">
    <property type="entry name" value="ABC_transporter-like_CS"/>
</dbReference>
<feature type="transmembrane region" description="Helical" evidence="9">
    <location>
        <begin position="162"/>
        <end position="181"/>
    </location>
</feature>
<evidence type="ECO:0000256" key="2">
    <source>
        <dbReference type="ARBA" id="ARBA00022448"/>
    </source>
</evidence>
<evidence type="ECO:0000256" key="9">
    <source>
        <dbReference type="SAM" id="Phobius"/>
    </source>
</evidence>
<evidence type="ECO:0000256" key="7">
    <source>
        <dbReference type="ARBA" id="ARBA00023136"/>
    </source>
</evidence>
<evidence type="ECO:0000256" key="4">
    <source>
        <dbReference type="ARBA" id="ARBA00022741"/>
    </source>
</evidence>
<dbReference type="CDD" id="cd18552">
    <property type="entry name" value="ABC_6TM_MsbA_like"/>
    <property type="match status" value="1"/>
</dbReference>
<keyword evidence="5 12" id="KW-0067">ATP-binding</keyword>
<dbReference type="FunFam" id="3.40.50.300:FF:000604">
    <property type="entry name" value="ABC transporter B family member 28"/>
    <property type="match status" value="1"/>
</dbReference>
<evidence type="ECO:0000256" key="5">
    <source>
        <dbReference type="ARBA" id="ARBA00022840"/>
    </source>
</evidence>
<feature type="domain" description="ABC transporter" evidence="10">
    <location>
        <begin position="337"/>
        <end position="569"/>
    </location>
</feature>
<dbReference type="GO" id="GO:0005886">
    <property type="term" value="C:plasma membrane"/>
    <property type="evidence" value="ECO:0007669"/>
    <property type="project" value="UniProtKB-SubCell"/>
</dbReference>
<dbReference type="GO" id="GO:0005737">
    <property type="term" value="C:cytoplasm"/>
    <property type="evidence" value="ECO:0007669"/>
    <property type="project" value="UniProtKB-ARBA"/>
</dbReference>
<dbReference type="InterPro" id="IPR011527">
    <property type="entry name" value="ABC1_TM_dom"/>
</dbReference>
<dbReference type="SUPFAM" id="SSF52540">
    <property type="entry name" value="P-loop containing nucleoside triphosphate hydrolases"/>
    <property type="match status" value="1"/>
</dbReference>
<dbReference type="Proteomes" id="UP000476338">
    <property type="component" value="Unassembled WGS sequence"/>
</dbReference>
<evidence type="ECO:0000256" key="3">
    <source>
        <dbReference type="ARBA" id="ARBA00022692"/>
    </source>
</evidence>
<evidence type="ECO:0000259" key="11">
    <source>
        <dbReference type="PROSITE" id="PS50929"/>
    </source>
</evidence>
<reference evidence="12 13" key="2">
    <citation type="submission" date="2020-03" db="EMBL/GenBank/DDBJ databases">
        <title>Campylobacter portucalensis sp. nov., a new species of Campylobacter isolated from the reproductive tract of bulls.</title>
        <authorList>
            <person name="Silva M.F."/>
            <person name="Pereira G."/>
            <person name="Carneiro C."/>
            <person name="Hemphill A."/>
            <person name="Mateus L."/>
            <person name="Lopes-Da-Costa L."/>
            <person name="Silva E."/>
        </authorList>
    </citation>
    <scope>NUCLEOTIDE SEQUENCE [LARGE SCALE GENOMIC DNA]</scope>
    <source>
        <strain evidence="12 13">FMV-PI01</strain>
    </source>
</reference>
<dbReference type="SUPFAM" id="SSF90123">
    <property type="entry name" value="ABC transporter transmembrane region"/>
    <property type="match status" value="1"/>
</dbReference>
<evidence type="ECO:0000313" key="12">
    <source>
        <dbReference type="EMBL" id="MSN96793.1"/>
    </source>
</evidence>
<dbReference type="AlphaFoldDB" id="A0A6L5WLV8"/>
<dbReference type="Gene3D" id="3.40.50.300">
    <property type="entry name" value="P-loop containing nucleotide triphosphate hydrolases"/>
    <property type="match status" value="1"/>
</dbReference>
<keyword evidence="2" id="KW-0813">Transport</keyword>
<sequence>MKDLRLIFIRFKSYYRDYITEFCLSILGIIMVSIGTAGSAYLVKPVLDKIFVEKNEELLYVLPYAIILIYFIKGLGSFLQAYFTAYIGQDIVRRFRENLLKNIINLDMDFFTKFRTGELISRNMNDVERIRSIVSSIIPQMCRDFLICIALLGVVIYQSPKLAFFALIFFPLAIYPLSHLAKKMKKISHSSQEKISDLSSNLSQIFTNIELIKASNAQNLEYSKFQNENNKFFKISLKGTKTGEIVSPMMEIIGAFGIAIVIITGGKEVINGDMSVGSFFSFLTALFMLYTPIKSLSNSYNKIQDAVVASQRTFELLDKTPSIIGGDLEFPQNIKNITFQDVFLNYDEKEVLKGINFSVKKGEMLALVGNSGGGKTSIVNALMRFYDIKSGNILINNSDLYEFNIKSVRENLGLVSQRVFIFNDTIANNVSYGDKFDENRVINALKMAHAYEFVSKFKDGIYTVLNEFGSNLSGGQRQRIAIARMLYKNPQIIILDEATSALDNASENAITEVFEELKKDKIMIVIAHRLSTIKNATNIAVINNGKIAGFGNDEKLSLECDEYKKLKGKFDS</sequence>
<protein>
    <recommendedName>
        <fullName evidence="8">Multidrug resistance-like ATP-binding protein MdlB</fullName>
    </recommendedName>
</protein>
<dbReference type="Pfam" id="PF00005">
    <property type="entry name" value="ABC_tran"/>
    <property type="match status" value="1"/>
</dbReference>
<dbReference type="InterPro" id="IPR036640">
    <property type="entry name" value="ABC1_TM_sf"/>
</dbReference>